<dbReference type="PANTHER" id="PTHR47510:SF3">
    <property type="entry name" value="ENDO_EXONUCLEASE_PHOSPHATASE DOMAIN-CONTAINING PROTEIN"/>
    <property type="match status" value="1"/>
</dbReference>
<dbReference type="PANTHER" id="PTHR47510">
    <property type="entry name" value="REVERSE TRANSCRIPTASE DOMAIN-CONTAINING PROTEIN"/>
    <property type="match status" value="1"/>
</dbReference>
<feature type="coiled-coil region" evidence="1">
    <location>
        <begin position="58"/>
        <end position="89"/>
    </location>
</feature>
<keyword evidence="3" id="KW-1185">Reference proteome</keyword>
<protein>
    <submittedName>
        <fullName evidence="2">Uncharacterized protein</fullName>
    </submittedName>
</protein>
<dbReference type="OrthoDB" id="1729993at2759"/>
<dbReference type="EMBL" id="PKPP01005152">
    <property type="protein sequence ID" value="PWA61237.1"/>
    <property type="molecule type" value="Genomic_DNA"/>
</dbReference>
<gene>
    <name evidence="2" type="ORF">CTI12_AA374720</name>
</gene>
<dbReference type="STRING" id="35608.A0A2U1MJ07"/>
<evidence type="ECO:0000313" key="3">
    <source>
        <dbReference type="Proteomes" id="UP000245207"/>
    </source>
</evidence>
<sequence length="261" mass="29056">MWNTLAGIIKDAAKDSLGMASGAARTQPTSRESWWFSEEVQSKVAAKQSCFRELLLCREGHQAELTAAEERYKIAKQEAKKAVAQAKDKAYEDLYKKFDSKEGANDIFRIAKARESRRRDLGNVKYIKDEGGQTIVIVESIRKRWGEYFSFLFNGGSTGGSGEEESPSQRPECYYSRISQPEVKVALQKMGRNKAVGPDQSGGHMDERVVKSCPCSGIRSLAIGIHVGMQPTEVVPLLQLKRVNAFTYEEVKKGTSFSATK</sequence>
<organism evidence="2 3">
    <name type="scientific">Artemisia annua</name>
    <name type="common">Sweet wormwood</name>
    <dbReference type="NCBI Taxonomy" id="35608"/>
    <lineage>
        <taxon>Eukaryota</taxon>
        <taxon>Viridiplantae</taxon>
        <taxon>Streptophyta</taxon>
        <taxon>Embryophyta</taxon>
        <taxon>Tracheophyta</taxon>
        <taxon>Spermatophyta</taxon>
        <taxon>Magnoliopsida</taxon>
        <taxon>eudicotyledons</taxon>
        <taxon>Gunneridae</taxon>
        <taxon>Pentapetalae</taxon>
        <taxon>asterids</taxon>
        <taxon>campanulids</taxon>
        <taxon>Asterales</taxon>
        <taxon>Asteraceae</taxon>
        <taxon>Asteroideae</taxon>
        <taxon>Anthemideae</taxon>
        <taxon>Artemisiinae</taxon>
        <taxon>Artemisia</taxon>
    </lineage>
</organism>
<dbReference type="Proteomes" id="UP000245207">
    <property type="component" value="Unassembled WGS sequence"/>
</dbReference>
<comment type="caution">
    <text evidence="2">The sequence shown here is derived from an EMBL/GenBank/DDBJ whole genome shotgun (WGS) entry which is preliminary data.</text>
</comment>
<reference evidence="2 3" key="1">
    <citation type="journal article" date="2018" name="Mol. Plant">
        <title>The genome of Artemisia annua provides insight into the evolution of Asteraceae family and artemisinin biosynthesis.</title>
        <authorList>
            <person name="Shen Q."/>
            <person name="Zhang L."/>
            <person name="Liao Z."/>
            <person name="Wang S."/>
            <person name="Yan T."/>
            <person name="Shi P."/>
            <person name="Liu M."/>
            <person name="Fu X."/>
            <person name="Pan Q."/>
            <person name="Wang Y."/>
            <person name="Lv Z."/>
            <person name="Lu X."/>
            <person name="Zhang F."/>
            <person name="Jiang W."/>
            <person name="Ma Y."/>
            <person name="Chen M."/>
            <person name="Hao X."/>
            <person name="Li L."/>
            <person name="Tang Y."/>
            <person name="Lv G."/>
            <person name="Zhou Y."/>
            <person name="Sun X."/>
            <person name="Brodelius P.E."/>
            <person name="Rose J.K.C."/>
            <person name="Tang K."/>
        </authorList>
    </citation>
    <scope>NUCLEOTIDE SEQUENCE [LARGE SCALE GENOMIC DNA]</scope>
    <source>
        <strain evidence="3">cv. Huhao1</strain>
        <tissue evidence="2">Leaf</tissue>
    </source>
</reference>
<accession>A0A2U1MJ07</accession>
<proteinExistence type="predicted"/>
<dbReference type="AlphaFoldDB" id="A0A2U1MJ07"/>
<keyword evidence="1" id="KW-0175">Coiled coil</keyword>
<name>A0A2U1MJ07_ARTAN</name>
<evidence type="ECO:0000313" key="2">
    <source>
        <dbReference type="EMBL" id="PWA61237.1"/>
    </source>
</evidence>
<evidence type="ECO:0000256" key="1">
    <source>
        <dbReference type="SAM" id="Coils"/>
    </source>
</evidence>